<protein>
    <submittedName>
        <fullName evidence="2">Uncharacterized protein</fullName>
    </submittedName>
</protein>
<keyword evidence="4" id="KW-1185">Reference proteome</keyword>
<sequence length="127" mass="14100">MSRPPPPVPNRLREQLPTHRRFCPTSAIPRLTYHQPTASFSTGLRPSSEPSLPDPPQLLLVDVSSRPACRSPMNSTTLISVHTIPKQGDVDDAELLYNSYYDPVLYPVVLPESPLEDAEPETDEPTV</sequence>
<evidence type="ECO:0000313" key="4">
    <source>
        <dbReference type="Proteomes" id="UP001140949"/>
    </source>
</evidence>
<dbReference type="Proteomes" id="UP001140949">
    <property type="component" value="Unassembled WGS sequence"/>
</dbReference>
<dbReference type="EMBL" id="JANAVB010004700">
    <property type="protein sequence ID" value="KAJ6848139.1"/>
    <property type="molecule type" value="Genomic_DNA"/>
</dbReference>
<evidence type="ECO:0000313" key="3">
    <source>
        <dbReference type="EMBL" id="KAJ6848139.1"/>
    </source>
</evidence>
<gene>
    <name evidence="3" type="ORF">M6B38_115840</name>
    <name evidence="2" type="ORF">M6B38_339895</name>
</gene>
<comment type="caution">
    <text evidence="2">The sequence shown here is derived from an EMBL/GenBank/DDBJ whole genome shotgun (WGS) entry which is preliminary data.</text>
</comment>
<reference evidence="2" key="1">
    <citation type="journal article" date="2023" name="GigaByte">
        <title>Genome assembly of the bearded iris, Iris pallida Lam.</title>
        <authorList>
            <person name="Bruccoleri R.E."/>
            <person name="Oakeley E.J."/>
            <person name="Faust A.M.E."/>
            <person name="Altorfer M."/>
            <person name="Dessus-Babus S."/>
            <person name="Burckhardt D."/>
            <person name="Oertli M."/>
            <person name="Naumann U."/>
            <person name="Petersen F."/>
            <person name="Wong J."/>
        </authorList>
    </citation>
    <scope>NUCLEOTIDE SEQUENCE</scope>
    <source>
        <strain evidence="2">GSM-AAB239-AS_SAM_17_03QT</strain>
    </source>
</reference>
<dbReference type="EMBL" id="JANAVB010015000">
    <property type="protein sequence ID" value="KAJ6833429.1"/>
    <property type="molecule type" value="Genomic_DNA"/>
</dbReference>
<proteinExistence type="predicted"/>
<organism evidence="2 4">
    <name type="scientific">Iris pallida</name>
    <name type="common">Sweet iris</name>
    <dbReference type="NCBI Taxonomy" id="29817"/>
    <lineage>
        <taxon>Eukaryota</taxon>
        <taxon>Viridiplantae</taxon>
        <taxon>Streptophyta</taxon>
        <taxon>Embryophyta</taxon>
        <taxon>Tracheophyta</taxon>
        <taxon>Spermatophyta</taxon>
        <taxon>Magnoliopsida</taxon>
        <taxon>Liliopsida</taxon>
        <taxon>Asparagales</taxon>
        <taxon>Iridaceae</taxon>
        <taxon>Iridoideae</taxon>
        <taxon>Irideae</taxon>
        <taxon>Iris</taxon>
    </lineage>
</organism>
<reference evidence="2" key="2">
    <citation type="submission" date="2023-04" db="EMBL/GenBank/DDBJ databases">
        <authorList>
            <person name="Bruccoleri R.E."/>
            <person name="Oakeley E.J."/>
            <person name="Faust A.-M."/>
            <person name="Dessus-Babus S."/>
            <person name="Altorfer M."/>
            <person name="Burckhardt D."/>
            <person name="Oertli M."/>
            <person name="Naumann U."/>
            <person name="Petersen F."/>
            <person name="Wong J."/>
        </authorList>
    </citation>
    <scope>NUCLEOTIDE SEQUENCE</scope>
    <source>
        <strain evidence="2">GSM-AAB239-AS_SAM_17_03QT</strain>
        <tissue evidence="2">Leaf</tissue>
    </source>
</reference>
<evidence type="ECO:0000313" key="2">
    <source>
        <dbReference type="EMBL" id="KAJ6833429.1"/>
    </source>
</evidence>
<dbReference type="AlphaFoldDB" id="A0AAX6GXG3"/>
<evidence type="ECO:0000256" key="1">
    <source>
        <dbReference type="SAM" id="MobiDB-lite"/>
    </source>
</evidence>
<accession>A0AAX6GXG3</accession>
<name>A0AAX6GXG3_IRIPA</name>
<feature type="region of interest" description="Disordered" evidence="1">
    <location>
        <begin position="35"/>
        <end position="56"/>
    </location>
</feature>